<proteinExistence type="predicted"/>
<comment type="caution">
    <text evidence="5">The sequence shown here is derived from an EMBL/GenBank/DDBJ whole genome shotgun (WGS) entry which is preliminary data.</text>
</comment>
<gene>
    <name evidence="5" type="primary">pulG</name>
    <name evidence="5" type="ORF">SCALIN_C15_0014</name>
</gene>
<evidence type="ECO:0000256" key="3">
    <source>
        <dbReference type="SAM" id="Phobius"/>
    </source>
</evidence>
<dbReference type="PANTHER" id="PTHR30093">
    <property type="entry name" value="GENERAL SECRETION PATHWAY PROTEIN G"/>
    <property type="match status" value="1"/>
</dbReference>
<keyword evidence="3" id="KW-1133">Transmembrane helix</keyword>
<dbReference type="InterPro" id="IPR000983">
    <property type="entry name" value="Bac_GSPG_pilin"/>
</dbReference>
<dbReference type="Proteomes" id="UP000218542">
    <property type="component" value="Unassembled WGS sequence"/>
</dbReference>
<dbReference type="AlphaFoldDB" id="A0A286TY99"/>
<dbReference type="Pfam" id="PF04773">
    <property type="entry name" value="FecR"/>
    <property type="match status" value="1"/>
</dbReference>
<evidence type="ECO:0000259" key="4">
    <source>
        <dbReference type="Pfam" id="PF04773"/>
    </source>
</evidence>
<name>A0A286TY99_9BACT</name>
<dbReference type="EMBL" id="BAOS01000015">
    <property type="protein sequence ID" value="GAX60873.1"/>
    <property type="molecule type" value="Genomic_DNA"/>
</dbReference>
<dbReference type="PROSITE" id="PS00409">
    <property type="entry name" value="PROKAR_NTER_METHYL"/>
    <property type="match status" value="1"/>
</dbReference>
<keyword evidence="3" id="KW-0472">Membrane</keyword>
<dbReference type="Pfam" id="PF07963">
    <property type="entry name" value="N_methyl"/>
    <property type="match status" value="1"/>
</dbReference>
<feature type="compositionally biased region" description="Low complexity" evidence="2">
    <location>
        <begin position="302"/>
        <end position="314"/>
    </location>
</feature>
<keyword evidence="1" id="KW-0488">Methylation</keyword>
<keyword evidence="6" id="KW-1185">Reference proteome</keyword>
<evidence type="ECO:0000313" key="6">
    <source>
        <dbReference type="Proteomes" id="UP000218542"/>
    </source>
</evidence>
<keyword evidence="3" id="KW-0812">Transmembrane</keyword>
<dbReference type="PANTHER" id="PTHR30093:SF2">
    <property type="entry name" value="TYPE II SECRETION SYSTEM PROTEIN H"/>
    <property type="match status" value="1"/>
</dbReference>
<evidence type="ECO:0000313" key="5">
    <source>
        <dbReference type="EMBL" id="GAX60873.1"/>
    </source>
</evidence>
<dbReference type="SUPFAM" id="SSF54523">
    <property type="entry name" value="Pili subunits"/>
    <property type="match status" value="1"/>
</dbReference>
<dbReference type="InterPro" id="IPR045584">
    <property type="entry name" value="Pilin-like"/>
</dbReference>
<feature type="domain" description="FecR protein" evidence="4">
    <location>
        <begin position="183"/>
        <end position="287"/>
    </location>
</feature>
<dbReference type="NCBIfam" id="TIGR02532">
    <property type="entry name" value="IV_pilin_GFxxxE"/>
    <property type="match status" value="1"/>
</dbReference>
<protein>
    <submittedName>
        <fullName evidence="5">Type II secretory system protein</fullName>
    </submittedName>
</protein>
<evidence type="ECO:0000256" key="2">
    <source>
        <dbReference type="SAM" id="MobiDB-lite"/>
    </source>
</evidence>
<accession>A0A286TY99</accession>
<dbReference type="RefSeq" id="WP_096894270.1">
    <property type="nucleotide sequence ID" value="NZ_BAOS01000015.1"/>
</dbReference>
<dbReference type="OrthoDB" id="242858at2"/>
<dbReference type="Gene3D" id="2.60.120.1440">
    <property type="match status" value="1"/>
</dbReference>
<dbReference type="PRINTS" id="PR00813">
    <property type="entry name" value="BCTERIALGSPG"/>
</dbReference>
<feature type="region of interest" description="Disordered" evidence="2">
    <location>
        <begin position="302"/>
        <end position="321"/>
    </location>
</feature>
<sequence length="355" mass="38222">MWELKYKDRNSGFTLIELLVTISIIGVLAGIATIAVGKIRSTKNQTLCVNNLRAISQGLQQYYNDYMSFPDDGYPDDGYLGENKKDKYPLSADLANYINDKSTFVCPEDNDTTSINNFASYDPYYVARKGSYGSDELAIGCPRHRGGKSSTGTFTNGSTKITSVGAVDINGQEIPPDGNTAQRTISNKEDNMTFADGSTVKITDDSGGSYGCFLVQSVRLSDGTLYSIVKVQDSGTIDVNVTSGSKFEVVAPSAIVGVRGTHFTVVTSDNGSRAGYQTDVELFSGNVCVLDRETGETTILTTSTGQSVTTTGDTPMHSHYHTHANGEKHIHEHPSINNAHHGKPIAGTGDEESYD</sequence>
<dbReference type="InterPro" id="IPR012902">
    <property type="entry name" value="N_methyl_site"/>
</dbReference>
<organism evidence="5 6">
    <name type="scientific">Candidatus Scalindua japonica</name>
    <dbReference type="NCBI Taxonomy" id="1284222"/>
    <lineage>
        <taxon>Bacteria</taxon>
        <taxon>Pseudomonadati</taxon>
        <taxon>Planctomycetota</taxon>
        <taxon>Candidatus Brocadiia</taxon>
        <taxon>Candidatus Brocadiales</taxon>
        <taxon>Candidatus Scalinduaceae</taxon>
        <taxon>Candidatus Scalindua</taxon>
    </lineage>
</organism>
<dbReference type="GO" id="GO:0015627">
    <property type="term" value="C:type II protein secretion system complex"/>
    <property type="evidence" value="ECO:0007669"/>
    <property type="project" value="InterPro"/>
</dbReference>
<evidence type="ECO:0000256" key="1">
    <source>
        <dbReference type="ARBA" id="ARBA00022481"/>
    </source>
</evidence>
<feature type="region of interest" description="Disordered" evidence="2">
    <location>
        <begin position="332"/>
        <end position="355"/>
    </location>
</feature>
<feature type="transmembrane region" description="Helical" evidence="3">
    <location>
        <begin position="12"/>
        <end position="36"/>
    </location>
</feature>
<dbReference type="Gene3D" id="3.30.700.10">
    <property type="entry name" value="Glycoprotein, Type 4 Pilin"/>
    <property type="match status" value="1"/>
</dbReference>
<dbReference type="GO" id="GO:0015628">
    <property type="term" value="P:protein secretion by the type II secretion system"/>
    <property type="evidence" value="ECO:0007669"/>
    <property type="project" value="InterPro"/>
</dbReference>
<dbReference type="InterPro" id="IPR006860">
    <property type="entry name" value="FecR"/>
</dbReference>
<reference evidence="5 6" key="1">
    <citation type="journal article" date="2017" name="Environ. Microbiol. Rep.">
        <title>Genetic diversity of marine anaerobic ammonium-oxidizing bacteria as revealed by genomic and proteomic analyses of 'Candidatus Scalindua japonica'.</title>
        <authorList>
            <person name="Oshiki M."/>
            <person name="Mizuto K."/>
            <person name="Kimura Z."/>
            <person name="Kindaichi T."/>
            <person name="Satoh H."/>
            <person name="Okabe S."/>
        </authorList>
    </citation>
    <scope>NUCLEOTIDE SEQUENCE [LARGE SCALE GENOMIC DNA]</scope>
    <source>
        <strain evidence="6">husup-a2</strain>
    </source>
</reference>